<keyword evidence="4" id="KW-0418">Kinase</keyword>
<evidence type="ECO:0000256" key="1">
    <source>
        <dbReference type="ARBA" id="ARBA00022527"/>
    </source>
</evidence>
<dbReference type="Gene3D" id="3.10.580.10">
    <property type="entry name" value="CBS-domain"/>
    <property type="match status" value="1"/>
</dbReference>
<dbReference type="Pfam" id="PF00571">
    <property type="entry name" value="CBS"/>
    <property type="match status" value="1"/>
</dbReference>
<dbReference type="SUPFAM" id="SSF54631">
    <property type="entry name" value="CBS-domain pair"/>
    <property type="match status" value="1"/>
</dbReference>
<evidence type="ECO:0000259" key="11">
    <source>
        <dbReference type="PROSITE" id="PS51371"/>
    </source>
</evidence>
<evidence type="ECO:0000259" key="9">
    <source>
        <dbReference type="PROSITE" id="PS50054"/>
    </source>
</evidence>
<feature type="domain" description="Tyrosine specific protein phosphatases" evidence="10">
    <location>
        <begin position="197"/>
        <end position="262"/>
    </location>
</feature>
<dbReference type="SUPFAM" id="SSF52799">
    <property type="entry name" value="(Phosphotyrosine protein) phosphatases II"/>
    <property type="match status" value="1"/>
</dbReference>
<keyword evidence="2" id="KW-0808">Transferase</keyword>
<dbReference type="EMBL" id="CAJNNW010037691">
    <property type="protein sequence ID" value="CAE8743937.1"/>
    <property type="molecule type" value="Genomic_DNA"/>
</dbReference>
<sequence length="1175" mass="130687">MGGRPQVELLWVGLCTGPEPERLKSLAGLPDSNGNATDEVVPNGAPSKIKILPRHTAPRGGPLSECGVCSLRTQELAKSSEGRLLCRSCVRAEDQRSLGPLTAEESNSLDLVSGVLDCVSWNFWKPGVQPAQILDWLYLGDVAEATDLELLEQRGIRGVLNLIGWWELAALLPEDASLSNIFAENGIDYEQADSEDRLFFDIIESSWPSSDRFLNNCKKEGRKVLVNCQAGHNRSACMVVCWLLVHEGKTLLQALDHVQKLRGTVLSNHGFRLQLVRMALQLGRVGEPAESSVPPLSALPRGPQRPTDLDPELGKIINRKRLSFKYGHNSNADFLNMATNQPNGGFVRKTSVISEEVNGLISQRKLSKELLASLFHFQKNMLEDYEYTADPPVVVGTGFSGDVLLCYRRRAQDLGGRPQNSLRCVKNFNHKQMIPEHLEKLKNEAVIYLSLEHPHVARLFDVYEDEQELSLVMQYCGGGTLQDVLKDQGPFSESDFRQAAVQMLRVLKYIHKAGIVHRDIKPRNWVYESERQVLKLIDFGFSAKTILKKSSSGSNLNELTGCMGTLGYLAPEVVSCATAAGCYTEKCDVWSLGVVFLELLSGEPVYEREKGTCDGYTEEVILRDIQECTQDQVSRLLERVPVGAREFLGRLLICDQQLRPSVGEVLLDPYLDEERARLSRQPSSALAVTEVLDRFQRYGATSAPTRASLLAMARAPTRLPWNDFCALRATFDIFDAPKLNGSIDFEAFLAVVVPSDALPGARRQKQEALKIWQAVCGEEEALSYCEFLAALIPMVEDAFMDVSEEAQDEDIEMSPMDHMSSSIFSRAVSGSDQVKWDVSQPVSAFLPLLKSARHMQDMLFAEDTPVREVVGAMSANHFRWAVIRFRSGRHEFFDYMDISNHIVKLMGSSSLVTEAVEQIGSTSVGVLANCSGYSYFMPKSDSTPLKDILELLAQRASGKLGAQRVPLMDVNGELTRVFSCMDFLELALRFDIPSAVLKSHDARTFDRRKDLLEELSVPHDETVLHALRMMDAEKLTICPATSRELSGNLGGAVAVGVVAVADLKWVIASGEFDVLNRTINEFICWRNQVLAMDAEQMVRHRSLRRFNVVSVDKNETLHVLASRLLASKLQRIFLSSDEIARIVGIVSSRDILVEVLEQLLQASSCISSFARQVTQ</sequence>
<evidence type="ECO:0000313" key="12">
    <source>
        <dbReference type="EMBL" id="CAE8743937.1"/>
    </source>
</evidence>
<dbReference type="Gene3D" id="1.10.510.10">
    <property type="entry name" value="Transferase(Phosphotransferase) domain 1"/>
    <property type="match status" value="1"/>
</dbReference>
<dbReference type="Pfam" id="PF00782">
    <property type="entry name" value="DSPc"/>
    <property type="match status" value="1"/>
</dbReference>
<evidence type="ECO:0000256" key="5">
    <source>
        <dbReference type="ARBA" id="ARBA00022840"/>
    </source>
</evidence>
<dbReference type="AlphaFoldDB" id="A0A813LUP7"/>
<evidence type="ECO:0000313" key="13">
    <source>
        <dbReference type="Proteomes" id="UP000626109"/>
    </source>
</evidence>
<dbReference type="InterPro" id="IPR000644">
    <property type="entry name" value="CBS_dom"/>
</dbReference>
<organism evidence="12 13">
    <name type="scientific">Polarella glacialis</name>
    <name type="common">Dinoflagellate</name>
    <dbReference type="NCBI Taxonomy" id="89957"/>
    <lineage>
        <taxon>Eukaryota</taxon>
        <taxon>Sar</taxon>
        <taxon>Alveolata</taxon>
        <taxon>Dinophyceae</taxon>
        <taxon>Suessiales</taxon>
        <taxon>Suessiaceae</taxon>
        <taxon>Polarella</taxon>
    </lineage>
</organism>
<dbReference type="PROSITE" id="PS50054">
    <property type="entry name" value="TYR_PHOSPHATASE_DUAL"/>
    <property type="match status" value="1"/>
</dbReference>
<dbReference type="Gene3D" id="3.90.190.10">
    <property type="entry name" value="Protein tyrosine phosphatase superfamily"/>
    <property type="match status" value="1"/>
</dbReference>
<dbReference type="Proteomes" id="UP000626109">
    <property type="component" value="Unassembled WGS sequence"/>
</dbReference>
<dbReference type="PROSITE" id="PS50056">
    <property type="entry name" value="TYR_PHOSPHATASE_2"/>
    <property type="match status" value="1"/>
</dbReference>
<evidence type="ECO:0000259" key="10">
    <source>
        <dbReference type="PROSITE" id="PS50056"/>
    </source>
</evidence>
<name>A0A813LUP7_POLGL</name>
<accession>A0A813LUP7</accession>
<gene>
    <name evidence="12" type="ORF">PGLA2088_LOCUS51649</name>
</gene>
<dbReference type="PROSITE" id="PS50011">
    <property type="entry name" value="PROTEIN_KINASE_DOM"/>
    <property type="match status" value="1"/>
</dbReference>
<dbReference type="GO" id="GO:0005524">
    <property type="term" value="F:ATP binding"/>
    <property type="evidence" value="ECO:0007669"/>
    <property type="project" value="UniProtKB-KW"/>
</dbReference>
<evidence type="ECO:0000256" key="2">
    <source>
        <dbReference type="ARBA" id="ARBA00022679"/>
    </source>
</evidence>
<dbReference type="GO" id="GO:0004674">
    <property type="term" value="F:protein serine/threonine kinase activity"/>
    <property type="evidence" value="ECO:0007669"/>
    <property type="project" value="UniProtKB-KW"/>
</dbReference>
<dbReference type="PANTHER" id="PTHR24349">
    <property type="entry name" value="SERINE/THREONINE-PROTEIN KINASE"/>
    <property type="match status" value="1"/>
</dbReference>
<reference evidence="12" key="1">
    <citation type="submission" date="2021-02" db="EMBL/GenBank/DDBJ databases">
        <authorList>
            <person name="Dougan E. K."/>
            <person name="Rhodes N."/>
            <person name="Thang M."/>
            <person name="Chan C."/>
        </authorList>
    </citation>
    <scope>NUCLEOTIDE SEQUENCE</scope>
</reference>
<evidence type="ECO:0000259" key="8">
    <source>
        <dbReference type="PROSITE" id="PS50011"/>
    </source>
</evidence>
<dbReference type="PROSITE" id="PS51371">
    <property type="entry name" value="CBS"/>
    <property type="match status" value="1"/>
</dbReference>
<dbReference type="InterPro" id="IPR011009">
    <property type="entry name" value="Kinase-like_dom_sf"/>
</dbReference>
<keyword evidence="1" id="KW-0723">Serine/threonine-protein kinase</keyword>
<dbReference type="InterPro" id="IPR000387">
    <property type="entry name" value="Tyr_Pase_dom"/>
</dbReference>
<proteinExistence type="predicted"/>
<dbReference type="InterPro" id="IPR046342">
    <property type="entry name" value="CBS_dom_sf"/>
</dbReference>
<dbReference type="CDD" id="cd14498">
    <property type="entry name" value="DSP"/>
    <property type="match status" value="1"/>
</dbReference>
<dbReference type="InterPro" id="IPR000719">
    <property type="entry name" value="Prot_kinase_dom"/>
</dbReference>
<dbReference type="InterPro" id="IPR000340">
    <property type="entry name" value="Dual-sp_phosphatase_cat-dom"/>
</dbReference>
<feature type="domain" description="Tyrosine-protein phosphatase" evidence="9">
    <location>
        <begin position="129"/>
        <end position="284"/>
    </location>
</feature>
<feature type="domain" description="Protein kinase" evidence="8">
    <location>
        <begin position="389"/>
        <end position="671"/>
    </location>
</feature>
<evidence type="ECO:0000256" key="4">
    <source>
        <dbReference type="ARBA" id="ARBA00022777"/>
    </source>
</evidence>
<dbReference type="Pfam" id="PF00069">
    <property type="entry name" value="Pkinase"/>
    <property type="match status" value="1"/>
</dbReference>
<dbReference type="SMART" id="SM00195">
    <property type="entry name" value="DSPc"/>
    <property type="match status" value="1"/>
</dbReference>
<keyword evidence="6" id="KW-0129">CBS domain</keyword>
<evidence type="ECO:0000256" key="6">
    <source>
        <dbReference type="PROSITE-ProRule" id="PRU00703"/>
    </source>
</evidence>
<dbReference type="InterPro" id="IPR029021">
    <property type="entry name" value="Prot-tyrosine_phosphatase-like"/>
</dbReference>
<evidence type="ECO:0000256" key="3">
    <source>
        <dbReference type="ARBA" id="ARBA00022741"/>
    </source>
</evidence>
<dbReference type="SUPFAM" id="SSF56112">
    <property type="entry name" value="Protein kinase-like (PK-like)"/>
    <property type="match status" value="1"/>
</dbReference>
<comment type="caution">
    <text evidence="12">The sequence shown here is derived from an EMBL/GenBank/DDBJ whole genome shotgun (WGS) entry which is preliminary data.</text>
</comment>
<keyword evidence="5" id="KW-0067">ATP-binding</keyword>
<dbReference type="InterPro" id="IPR020422">
    <property type="entry name" value="TYR_PHOSPHATASE_DUAL_dom"/>
</dbReference>
<dbReference type="InterPro" id="IPR050205">
    <property type="entry name" value="CDPK_Ser/Thr_kinases"/>
</dbReference>
<feature type="domain" description="CBS" evidence="11">
    <location>
        <begin position="1103"/>
        <end position="1163"/>
    </location>
</feature>
<keyword evidence="3" id="KW-0547">Nucleotide-binding</keyword>
<protein>
    <submittedName>
        <fullName evidence="12">Uncharacterized protein</fullName>
    </submittedName>
</protein>
<dbReference type="SMART" id="SM00220">
    <property type="entry name" value="S_TKc"/>
    <property type="match status" value="1"/>
</dbReference>
<feature type="region of interest" description="Disordered" evidence="7">
    <location>
        <begin position="288"/>
        <end position="312"/>
    </location>
</feature>
<evidence type="ECO:0000256" key="7">
    <source>
        <dbReference type="SAM" id="MobiDB-lite"/>
    </source>
</evidence>